<dbReference type="Proteomes" id="UP000467164">
    <property type="component" value="Chromosome"/>
</dbReference>
<dbReference type="AlphaFoldDB" id="A0A7I7LD65"/>
<evidence type="ECO:0000256" key="1">
    <source>
        <dbReference type="SAM" id="MobiDB-lite"/>
    </source>
</evidence>
<sequence>MAWEAAPAAWVDAALKNCAYGVATAFIAAEAAPCHASLTKPEVTDENDDAAVPSSEARPSQAAAASSIGADPAPENIKDELISGGNIAKFVMVDPYL</sequence>
<name>A0A7I7LD65_9MYCO</name>
<proteinExistence type="predicted"/>
<keyword evidence="3" id="KW-1185">Reference proteome</keyword>
<dbReference type="KEGG" id="msho:MSHO_29620"/>
<organism evidence="2 3">
    <name type="scientific">Mycobacterium shottsii</name>
    <dbReference type="NCBI Taxonomy" id="133549"/>
    <lineage>
        <taxon>Bacteria</taxon>
        <taxon>Bacillati</taxon>
        <taxon>Actinomycetota</taxon>
        <taxon>Actinomycetes</taxon>
        <taxon>Mycobacteriales</taxon>
        <taxon>Mycobacteriaceae</taxon>
        <taxon>Mycobacterium</taxon>
        <taxon>Mycobacterium ulcerans group</taxon>
    </lineage>
</organism>
<protein>
    <submittedName>
        <fullName evidence="2">Uncharacterized protein</fullName>
    </submittedName>
</protein>
<feature type="region of interest" description="Disordered" evidence="1">
    <location>
        <begin position="39"/>
        <end position="75"/>
    </location>
</feature>
<reference evidence="2 3" key="1">
    <citation type="journal article" date="2019" name="Emerg. Microbes Infect.">
        <title>Comprehensive subspecies identification of 175 nontuberculous mycobacteria species based on 7547 genomic profiles.</title>
        <authorList>
            <person name="Matsumoto Y."/>
            <person name="Kinjo T."/>
            <person name="Motooka D."/>
            <person name="Nabeya D."/>
            <person name="Jung N."/>
            <person name="Uechi K."/>
            <person name="Horii T."/>
            <person name="Iida T."/>
            <person name="Fujita J."/>
            <person name="Nakamura S."/>
        </authorList>
    </citation>
    <scope>NUCLEOTIDE SEQUENCE [LARGE SCALE GENOMIC DNA]</scope>
    <source>
        <strain evidence="2 3">JCM 12657</strain>
    </source>
</reference>
<dbReference type="EMBL" id="AP022572">
    <property type="protein sequence ID" value="BBX57617.1"/>
    <property type="molecule type" value="Genomic_DNA"/>
</dbReference>
<evidence type="ECO:0000313" key="2">
    <source>
        <dbReference type="EMBL" id="BBX57617.1"/>
    </source>
</evidence>
<gene>
    <name evidence="2" type="ORF">MSHO_29620</name>
</gene>
<feature type="compositionally biased region" description="Low complexity" evidence="1">
    <location>
        <begin position="59"/>
        <end position="74"/>
    </location>
</feature>
<evidence type="ECO:0000313" key="3">
    <source>
        <dbReference type="Proteomes" id="UP000467164"/>
    </source>
</evidence>
<accession>A0A7I7LD65</accession>